<organism evidence="2 3">
    <name type="scientific">Rotaria magnacalcarata</name>
    <dbReference type="NCBI Taxonomy" id="392030"/>
    <lineage>
        <taxon>Eukaryota</taxon>
        <taxon>Metazoa</taxon>
        <taxon>Spiralia</taxon>
        <taxon>Gnathifera</taxon>
        <taxon>Rotifera</taxon>
        <taxon>Eurotatoria</taxon>
        <taxon>Bdelloidea</taxon>
        <taxon>Philodinida</taxon>
        <taxon>Philodinidae</taxon>
        <taxon>Rotaria</taxon>
    </lineage>
</organism>
<dbReference type="AlphaFoldDB" id="A0A8S3ED53"/>
<name>A0A8S3ED53_9BILA</name>
<evidence type="ECO:0000313" key="2">
    <source>
        <dbReference type="EMBL" id="CAF5070421.1"/>
    </source>
</evidence>
<comment type="caution">
    <text evidence="2">The sequence shown here is derived from an EMBL/GenBank/DDBJ whole genome shotgun (WGS) entry which is preliminary data.</text>
</comment>
<dbReference type="Proteomes" id="UP000681720">
    <property type="component" value="Unassembled WGS sequence"/>
</dbReference>
<sequence>NNVFLKDEKDSSNNNNNQSSEADIEEIELSSNNDDDDDDDDRIETVHTPHNDEPINSTNIVIEQDESSFMSAE</sequence>
<dbReference type="EMBL" id="CAJOBJ010238486">
    <property type="protein sequence ID" value="CAF5070421.1"/>
    <property type="molecule type" value="Genomic_DNA"/>
</dbReference>
<protein>
    <submittedName>
        <fullName evidence="2">Uncharacterized protein</fullName>
    </submittedName>
</protein>
<proteinExistence type="predicted"/>
<feature type="compositionally biased region" description="Basic and acidic residues" evidence="1">
    <location>
        <begin position="43"/>
        <end position="53"/>
    </location>
</feature>
<feature type="region of interest" description="Disordered" evidence="1">
    <location>
        <begin position="1"/>
        <end position="56"/>
    </location>
</feature>
<gene>
    <name evidence="2" type="ORF">GIL414_LOCUS61072</name>
</gene>
<feature type="non-terminal residue" evidence="2">
    <location>
        <position position="1"/>
    </location>
</feature>
<evidence type="ECO:0000256" key="1">
    <source>
        <dbReference type="SAM" id="MobiDB-lite"/>
    </source>
</evidence>
<reference evidence="2" key="1">
    <citation type="submission" date="2021-02" db="EMBL/GenBank/DDBJ databases">
        <authorList>
            <person name="Nowell W R."/>
        </authorList>
    </citation>
    <scope>NUCLEOTIDE SEQUENCE</scope>
</reference>
<feature type="non-terminal residue" evidence="2">
    <location>
        <position position="73"/>
    </location>
</feature>
<evidence type="ECO:0000313" key="3">
    <source>
        <dbReference type="Proteomes" id="UP000681720"/>
    </source>
</evidence>
<accession>A0A8S3ED53</accession>
<feature type="compositionally biased region" description="Acidic residues" evidence="1">
    <location>
        <begin position="22"/>
        <end position="42"/>
    </location>
</feature>
<feature type="compositionally biased region" description="Basic and acidic residues" evidence="1">
    <location>
        <begin position="1"/>
        <end position="11"/>
    </location>
</feature>